<evidence type="ECO:0000259" key="6">
    <source>
        <dbReference type="Pfam" id="PF07669"/>
    </source>
</evidence>
<dbReference type="InterPro" id="IPR046820">
    <property type="entry name" value="MmeI_TRD"/>
</dbReference>
<evidence type="ECO:0000256" key="3">
    <source>
        <dbReference type="ARBA" id="ARBA00022679"/>
    </source>
</evidence>
<dbReference type="InterPro" id="IPR050953">
    <property type="entry name" value="N4_N6_ade-DNA_methylase"/>
</dbReference>
<dbReference type="AlphaFoldDB" id="A0A1M6JAD6"/>
<dbReference type="GO" id="GO:0003676">
    <property type="term" value="F:nucleic acid binding"/>
    <property type="evidence" value="ECO:0007669"/>
    <property type="project" value="InterPro"/>
</dbReference>
<dbReference type="InterPro" id="IPR011639">
    <property type="entry name" value="MethylTrfase_TaqI-like_dom"/>
</dbReference>
<comment type="catalytic activity">
    <reaction evidence="5">
        <text>a 2'-deoxyadenosine in DNA + S-adenosyl-L-methionine = an N(6)-methyl-2'-deoxyadenosine in DNA + S-adenosyl-L-homocysteine + H(+)</text>
        <dbReference type="Rhea" id="RHEA:15197"/>
        <dbReference type="Rhea" id="RHEA-COMP:12418"/>
        <dbReference type="Rhea" id="RHEA-COMP:12419"/>
        <dbReference type="ChEBI" id="CHEBI:15378"/>
        <dbReference type="ChEBI" id="CHEBI:57856"/>
        <dbReference type="ChEBI" id="CHEBI:59789"/>
        <dbReference type="ChEBI" id="CHEBI:90615"/>
        <dbReference type="ChEBI" id="CHEBI:90616"/>
        <dbReference type="EC" id="2.1.1.72"/>
    </reaction>
</comment>
<keyword evidence="9" id="KW-1185">Reference proteome</keyword>
<dbReference type="GO" id="GO:0009007">
    <property type="term" value="F:site-specific DNA-methyltransferase (adenine-specific) activity"/>
    <property type="evidence" value="ECO:0007669"/>
    <property type="project" value="UniProtKB-EC"/>
</dbReference>
<dbReference type="EC" id="2.1.1.72" evidence="1"/>
<evidence type="ECO:0000259" key="7">
    <source>
        <dbReference type="Pfam" id="PF20466"/>
    </source>
</evidence>
<dbReference type="STRING" id="1123357.SAMN02745244_02507"/>
<keyword evidence="2 8" id="KW-0489">Methyltransferase</keyword>
<sequence>MFPAGGLLVVETPSRKNAGAHYTPKALAEEVVRHALEPLVYAPGPYQSANRDEWRLISPEQILDLKVADIACGSGAFLVSAARYLGARLVEAWREEGVATLGAHELETNAIRQVVAHCLYGADINPMAIEMCKLSLWLVSLDPHLPFSFVDDKLLVGNSLLGVTDLAQLEALHVDASRAPASQALFDVTTAGFGTTLDVHGTIDQAIKLRRNLATEVDDTSPMQSARAKERQLERLHQTIARLRDVADGIIAAGLALDRNAGKPSKPLDEAYENLRVAVNDAYPSHGDADRSLLDSILRRGLSPTVATGYDRWQPLHWAVELPDVFEPTLGQPKGGFDAIIGNPPFLGGQKLTGAMGDNLREWFVNTLAGGARGSADLVAYFFLRAFSLIGPRGTLGLIATNTLAQGDTREVGLDQIVRDGFTITRSIQSRKWPAASANLEYAAVWGTRTLVPDTIHRVSDDVPVTRISTLLEPQGRATGAPVRLPENEGIAFQGCIVLGMGFVLDPEEAQSWIGEDPRNAEVLFPYLNGEDLNSRPDQSTPRWVIDFNNRPEDIASTYALPWQRLHETVLPERARNNRKVYRDYWWQFGEKRPALRDAIKDLGHVLAIARVSKTVMPTRIPTNQVMSEQIVVFATDSFAQQAVLSSSLHQLWAITYGSTLETRVRYTPSDVFETFPRPPETAELDELGRTLDSERRELMLRRDLGLTKLYNLVNDESIRSTSDADVARLRGLHEELDHAVMRAYGWADVPLDHGFHTYRQMTRWTVSPTAREEVLDCLLEENHRRAHPSG</sequence>
<name>A0A1M6JAD6_9ACTN</name>
<feature type="domain" description="MmeI-like target recognition" evidence="7">
    <location>
        <begin position="502"/>
        <end position="679"/>
    </location>
</feature>
<dbReference type="Pfam" id="PF07669">
    <property type="entry name" value="Eco57I"/>
    <property type="match status" value="1"/>
</dbReference>
<dbReference type="Proteomes" id="UP000184512">
    <property type="component" value="Unassembled WGS sequence"/>
</dbReference>
<dbReference type="InterPro" id="IPR029063">
    <property type="entry name" value="SAM-dependent_MTases_sf"/>
</dbReference>
<evidence type="ECO:0000256" key="4">
    <source>
        <dbReference type="ARBA" id="ARBA00022691"/>
    </source>
</evidence>
<proteinExistence type="predicted"/>
<evidence type="ECO:0000256" key="2">
    <source>
        <dbReference type="ARBA" id="ARBA00022603"/>
    </source>
</evidence>
<dbReference type="InterPro" id="IPR002052">
    <property type="entry name" value="DNA_methylase_N6_adenine_CS"/>
</dbReference>
<evidence type="ECO:0000256" key="1">
    <source>
        <dbReference type="ARBA" id="ARBA00011900"/>
    </source>
</evidence>
<dbReference type="Pfam" id="PF20466">
    <property type="entry name" value="MmeI_TRD"/>
    <property type="match status" value="1"/>
</dbReference>
<dbReference type="EMBL" id="FQZG01000048">
    <property type="protein sequence ID" value="SHJ43612.1"/>
    <property type="molecule type" value="Genomic_DNA"/>
</dbReference>
<dbReference type="RefSeq" id="WP_281249289.1">
    <property type="nucleotide sequence ID" value="NZ_FQZG01000048.1"/>
</dbReference>
<dbReference type="SUPFAM" id="SSF53335">
    <property type="entry name" value="S-adenosyl-L-methionine-dependent methyltransferases"/>
    <property type="match status" value="1"/>
</dbReference>
<keyword evidence="3 8" id="KW-0808">Transferase</keyword>
<evidence type="ECO:0000313" key="8">
    <source>
        <dbReference type="EMBL" id="SHJ43612.1"/>
    </source>
</evidence>
<gene>
    <name evidence="8" type="ORF">SAMN02745244_02507</name>
</gene>
<dbReference type="GO" id="GO:0006304">
    <property type="term" value="P:DNA modification"/>
    <property type="evidence" value="ECO:0007669"/>
    <property type="project" value="InterPro"/>
</dbReference>
<organism evidence="8 9">
    <name type="scientific">Tessaracoccus bendigoensis DSM 12906</name>
    <dbReference type="NCBI Taxonomy" id="1123357"/>
    <lineage>
        <taxon>Bacteria</taxon>
        <taxon>Bacillati</taxon>
        <taxon>Actinomycetota</taxon>
        <taxon>Actinomycetes</taxon>
        <taxon>Propionibacteriales</taxon>
        <taxon>Propionibacteriaceae</taxon>
        <taxon>Tessaracoccus</taxon>
    </lineage>
</organism>
<reference evidence="8 9" key="1">
    <citation type="submission" date="2016-11" db="EMBL/GenBank/DDBJ databases">
        <authorList>
            <person name="Jaros S."/>
            <person name="Januszkiewicz K."/>
            <person name="Wedrychowicz H."/>
        </authorList>
    </citation>
    <scope>NUCLEOTIDE SEQUENCE [LARGE SCALE GENOMIC DNA]</scope>
    <source>
        <strain evidence="8 9">DSM 12906</strain>
    </source>
</reference>
<dbReference type="PRINTS" id="PR00507">
    <property type="entry name" value="N12N6MTFRASE"/>
</dbReference>
<dbReference type="Gene3D" id="3.40.50.150">
    <property type="entry name" value="Vaccinia Virus protein VP39"/>
    <property type="match status" value="2"/>
</dbReference>
<keyword evidence="4" id="KW-0949">S-adenosyl-L-methionine</keyword>
<evidence type="ECO:0000313" key="9">
    <source>
        <dbReference type="Proteomes" id="UP000184512"/>
    </source>
</evidence>
<dbReference type="GO" id="GO:0032259">
    <property type="term" value="P:methylation"/>
    <property type="evidence" value="ECO:0007669"/>
    <property type="project" value="UniProtKB-KW"/>
</dbReference>
<dbReference type="PROSITE" id="PS00092">
    <property type="entry name" value="N6_MTASE"/>
    <property type="match status" value="1"/>
</dbReference>
<dbReference type="PANTHER" id="PTHR33841:SF1">
    <property type="entry name" value="DNA METHYLTRANSFERASE A"/>
    <property type="match status" value="1"/>
</dbReference>
<feature type="domain" description="Type II methyltransferase M.TaqI-like" evidence="6">
    <location>
        <begin position="117"/>
        <end position="406"/>
    </location>
</feature>
<dbReference type="PANTHER" id="PTHR33841">
    <property type="entry name" value="DNA METHYLTRANSFERASE YEEA-RELATED"/>
    <property type="match status" value="1"/>
</dbReference>
<accession>A0A1M6JAD6</accession>
<protein>
    <recommendedName>
        <fullName evidence="1">site-specific DNA-methyltransferase (adenine-specific)</fullName>
        <ecNumber evidence="1">2.1.1.72</ecNumber>
    </recommendedName>
</protein>
<evidence type="ECO:0000256" key="5">
    <source>
        <dbReference type="ARBA" id="ARBA00047942"/>
    </source>
</evidence>